<dbReference type="Proteomes" id="UP000515158">
    <property type="component" value="Unplaced"/>
</dbReference>
<dbReference type="Gene3D" id="1.10.220.150">
    <property type="entry name" value="Arf GTPase activating protein"/>
    <property type="match status" value="1"/>
</dbReference>
<dbReference type="GeneID" id="117651543"/>
<keyword evidence="2" id="KW-0677">Repeat</keyword>
<evidence type="ECO:0000256" key="1">
    <source>
        <dbReference type="ARBA" id="ARBA00022723"/>
    </source>
</evidence>
<evidence type="ECO:0000259" key="7">
    <source>
        <dbReference type="PROSITE" id="PS50115"/>
    </source>
</evidence>
<dbReference type="CTD" id="33263"/>
<dbReference type="InterPro" id="IPR052248">
    <property type="entry name" value="Arf-GAP_FG-repeat_protein"/>
</dbReference>
<feature type="domain" description="Arf-GAP" evidence="7">
    <location>
        <begin position="33"/>
        <end position="155"/>
    </location>
</feature>
<keyword evidence="4" id="KW-0862">Zinc</keyword>
<dbReference type="InterPro" id="IPR038508">
    <property type="entry name" value="ArfGAP_dom_sf"/>
</dbReference>
<keyword evidence="8" id="KW-1185">Reference proteome</keyword>
<dbReference type="GO" id="GO:0005096">
    <property type="term" value="F:GTPase activator activity"/>
    <property type="evidence" value="ECO:0007669"/>
    <property type="project" value="InterPro"/>
</dbReference>
<dbReference type="GO" id="GO:0008270">
    <property type="term" value="F:zinc ion binding"/>
    <property type="evidence" value="ECO:0007669"/>
    <property type="project" value="UniProtKB-KW"/>
</dbReference>
<dbReference type="OrthoDB" id="6036at2759"/>
<dbReference type="SMART" id="SM00105">
    <property type="entry name" value="ArfGap"/>
    <property type="match status" value="1"/>
</dbReference>
<dbReference type="AlphaFoldDB" id="A0A6P9A249"/>
<feature type="region of interest" description="Disordered" evidence="6">
    <location>
        <begin position="501"/>
        <end position="530"/>
    </location>
</feature>
<feature type="compositionally biased region" description="Polar residues" evidence="6">
    <location>
        <begin position="501"/>
        <end position="511"/>
    </location>
</feature>
<feature type="region of interest" description="Disordered" evidence="6">
    <location>
        <begin position="1"/>
        <end position="31"/>
    </location>
</feature>
<dbReference type="RefSeq" id="XP_034251520.1">
    <property type="nucleotide sequence ID" value="XM_034395629.1"/>
</dbReference>
<evidence type="ECO:0000313" key="9">
    <source>
        <dbReference type="RefSeq" id="XP_034251520.1"/>
    </source>
</evidence>
<keyword evidence="1" id="KW-0479">Metal-binding</keyword>
<dbReference type="FunFam" id="1.10.220.150:FF:000005">
    <property type="entry name" value="Arf-GAP domain and FG repeat-containing protein 1"/>
    <property type="match status" value="1"/>
</dbReference>
<feature type="region of interest" description="Disordered" evidence="6">
    <location>
        <begin position="161"/>
        <end position="185"/>
    </location>
</feature>
<accession>A0A6P9A249</accession>
<feature type="compositionally biased region" description="Polar residues" evidence="6">
    <location>
        <begin position="427"/>
        <end position="440"/>
    </location>
</feature>
<feature type="region of interest" description="Disordered" evidence="6">
    <location>
        <begin position="325"/>
        <end position="355"/>
    </location>
</feature>
<dbReference type="CDD" id="cd08838">
    <property type="entry name" value="ArfGap_AGFG"/>
    <property type="match status" value="1"/>
</dbReference>
<feature type="compositionally biased region" description="Polar residues" evidence="6">
    <location>
        <begin position="372"/>
        <end position="394"/>
    </location>
</feature>
<proteinExistence type="predicted"/>
<protein>
    <submittedName>
        <fullName evidence="9">Arf-GAP domain and FG repeat-containing protein 1 isoform X1</fullName>
    </submittedName>
</protein>
<dbReference type="Pfam" id="PF01412">
    <property type="entry name" value="ArfGap"/>
    <property type="match status" value="1"/>
</dbReference>
<keyword evidence="3 5" id="KW-0863">Zinc-finger</keyword>
<name>A0A6P9A249_THRPL</name>
<evidence type="ECO:0000256" key="5">
    <source>
        <dbReference type="PROSITE-ProRule" id="PRU00288"/>
    </source>
</evidence>
<dbReference type="GO" id="GO:0005737">
    <property type="term" value="C:cytoplasm"/>
    <property type="evidence" value="ECO:0007669"/>
    <property type="project" value="TreeGrafter"/>
</dbReference>
<dbReference type="InParanoid" id="A0A6P9A249"/>
<dbReference type="PANTHER" id="PTHR46134:SF3">
    <property type="entry name" value="ARFGAP WITH FG REPEATS 1"/>
    <property type="match status" value="1"/>
</dbReference>
<evidence type="ECO:0000313" key="8">
    <source>
        <dbReference type="Proteomes" id="UP000515158"/>
    </source>
</evidence>
<evidence type="ECO:0000256" key="2">
    <source>
        <dbReference type="ARBA" id="ARBA00022737"/>
    </source>
</evidence>
<evidence type="ECO:0000256" key="3">
    <source>
        <dbReference type="ARBA" id="ARBA00022771"/>
    </source>
</evidence>
<sequence length="530" mass="56158">MSYEGWGMGPSMVTPRDSNSSFNMASARKKQDEKHLKILRDLVSNPPNRQCFDCHQRGPTYVNMTIGSFVCTSCSGLLRGLTPPHRVKSISMATFTPDEIDIISSKGNEYCRRIWLGLYEPGRTNDARDEQGIKDFMIAKYEKKRYYIDPSMANLNGASTMSQAGISSSSSTSALNSSNTASAMSPVKPLSSLVGSITLPSLSTVSHPIPPAPSTFTPDDTSSGFLVDFGSLGASNTNSASGNKIDPFGMPSVSPSNNTSSNMNFADFDNNPIFGASNETDFFGSFPLSSFEAASGQTSTFPALSLNGDAFSFSSKFNPNRWSMPSGNSLSTSQSFPGVNARKSSSGGGTMFQQPPAEDRYAALKDLDSLMKSQQPDQNPTVSSAQPDWTQTQPAPSPSWAAFGTSPQPGGFSSSGFPPDSNSGGSTSNPFTNPVSSPWNVSEGAVANPFLSGQTRQSDQPMPFAWNGSSAAVGMNGASSVNGFHVNSSAFPTSQSLTFPTKSWNTEQTGNPFVLGPNSNSGSHSNNPFL</sequence>
<dbReference type="PANTHER" id="PTHR46134">
    <property type="entry name" value="DRONGO, ISOFORM F"/>
    <property type="match status" value="1"/>
</dbReference>
<dbReference type="PROSITE" id="PS50115">
    <property type="entry name" value="ARFGAP"/>
    <property type="match status" value="1"/>
</dbReference>
<dbReference type="GO" id="GO:0016020">
    <property type="term" value="C:membrane"/>
    <property type="evidence" value="ECO:0007669"/>
    <property type="project" value="TreeGrafter"/>
</dbReference>
<reference evidence="9" key="1">
    <citation type="submission" date="2025-08" db="UniProtKB">
        <authorList>
            <consortium name="RefSeq"/>
        </authorList>
    </citation>
    <scope>IDENTIFICATION</scope>
    <source>
        <tissue evidence="9">Total insect</tissue>
    </source>
</reference>
<dbReference type="KEGG" id="tpal:117651543"/>
<dbReference type="SUPFAM" id="SSF57863">
    <property type="entry name" value="ArfGap/RecO-like zinc finger"/>
    <property type="match status" value="1"/>
</dbReference>
<evidence type="ECO:0000256" key="4">
    <source>
        <dbReference type="ARBA" id="ARBA00022833"/>
    </source>
</evidence>
<evidence type="ECO:0000256" key="6">
    <source>
        <dbReference type="SAM" id="MobiDB-lite"/>
    </source>
</evidence>
<feature type="region of interest" description="Disordered" evidence="6">
    <location>
        <begin position="372"/>
        <end position="440"/>
    </location>
</feature>
<dbReference type="InterPro" id="IPR001164">
    <property type="entry name" value="ArfGAP_dom"/>
</dbReference>
<feature type="compositionally biased region" description="Low complexity" evidence="6">
    <location>
        <begin position="516"/>
        <end position="530"/>
    </location>
</feature>
<dbReference type="InterPro" id="IPR037278">
    <property type="entry name" value="ARFGAP/RecO"/>
</dbReference>
<gene>
    <name evidence="9" type="primary">LOC117651543</name>
</gene>
<feature type="compositionally biased region" description="Polar residues" evidence="6">
    <location>
        <begin position="325"/>
        <end position="345"/>
    </location>
</feature>
<dbReference type="PRINTS" id="PR00405">
    <property type="entry name" value="REVINTRACTNG"/>
</dbReference>
<organism evidence="9">
    <name type="scientific">Thrips palmi</name>
    <name type="common">Melon thrips</name>
    <dbReference type="NCBI Taxonomy" id="161013"/>
    <lineage>
        <taxon>Eukaryota</taxon>
        <taxon>Metazoa</taxon>
        <taxon>Ecdysozoa</taxon>
        <taxon>Arthropoda</taxon>
        <taxon>Hexapoda</taxon>
        <taxon>Insecta</taxon>
        <taxon>Pterygota</taxon>
        <taxon>Neoptera</taxon>
        <taxon>Paraneoptera</taxon>
        <taxon>Thysanoptera</taxon>
        <taxon>Terebrantia</taxon>
        <taxon>Thripoidea</taxon>
        <taxon>Thripidae</taxon>
        <taxon>Thrips</taxon>
    </lineage>
</organism>
<feature type="compositionally biased region" description="Low complexity" evidence="6">
    <location>
        <begin position="403"/>
        <end position="426"/>
    </location>
</feature>